<reference evidence="13" key="1">
    <citation type="submission" date="2025-08" db="UniProtKB">
        <authorList>
            <consortium name="RefSeq"/>
        </authorList>
    </citation>
    <scope>IDENTIFICATION</scope>
</reference>
<feature type="transmembrane region" description="Helical" evidence="9">
    <location>
        <begin position="722"/>
        <end position="746"/>
    </location>
</feature>
<dbReference type="GeneID" id="103259908"/>
<comment type="similarity">
    <text evidence="2">Belongs to the organo anion transporter (TC 2.A.60) family.</text>
</comment>
<dbReference type="NCBIfam" id="TIGR00805">
    <property type="entry name" value="oat"/>
    <property type="match status" value="1"/>
</dbReference>
<feature type="region of interest" description="Disordered" evidence="8">
    <location>
        <begin position="115"/>
        <end position="152"/>
    </location>
</feature>
<keyword evidence="6 9" id="KW-0472">Membrane</keyword>
<keyword evidence="4 9" id="KW-0812">Transmembrane</keyword>
<dbReference type="GO" id="GO:0043252">
    <property type="term" value="P:sodium-independent organic anion transport"/>
    <property type="evidence" value="ECO:0007669"/>
    <property type="project" value="TreeGrafter"/>
</dbReference>
<feature type="transmembrane region" description="Helical" evidence="9">
    <location>
        <begin position="965"/>
        <end position="983"/>
    </location>
</feature>
<dbReference type="InterPro" id="IPR036058">
    <property type="entry name" value="Kazal_dom_sf"/>
</dbReference>
<keyword evidence="7" id="KW-1015">Disulfide bond</keyword>
<dbReference type="KEGG" id="csyr:103259908"/>
<evidence type="ECO:0000256" key="4">
    <source>
        <dbReference type="ARBA" id="ARBA00022692"/>
    </source>
</evidence>
<evidence type="ECO:0000256" key="3">
    <source>
        <dbReference type="ARBA" id="ARBA00022475"/>
    </source>
</evidence>
<dbReference type="Gene3D" id="3.30.60.30">
    <property type="match status" value="1"/>
</dbReference>
<dbReference type="PROSITE" id="PS50850">
    <property type="entry name" value="MFS"/>
    <property type="match status" value="1"/>
</dbReference>
<accession>A0A3Q0E196</accession>
<feature type="transmembrane region" description="Helical" evidence="9">
    <location>
        <begin position="565"/>
        <end position="593"/>
    </location>
</feature>
<keyword evidence="5 9" id="KW-1133">Transmembrane helix</keyword>
<sequence>MPVGFPVASWPPLRPDLPALLEVVFVFSVDSREWHRSAGEEEEEELTLGSEGSARGLVPPAPCSLLSQGGPQAHLFNLVAFLAFFLHGDIFDFLNHFLKETFPFGALGPGLDPNHPLQKALEDKNTSSSSRASQVDLLRRPIAPPSTRKPASLTTLENGAKAVPYEVTAVGKELVALARVSHLVAGRGEKVGVFLHSKEILQAQVCSDVRVRGNQDVDSSIPVTVVCSVPLASQALAFPSASAWQRLLGALLFLFGSVTYYPLHRWSEQNMFRVQGPKPMPPPRRCIMTSSDLGAVSYTTTGSEFQALSQAPSWPCKGSALAGQVFPGGVDTETSGLNPFPEALIVRSGRSIDTSDKRGRVRKQRLLGPRHEAGGCRAGGSSEASRGRCPQVFVLCQGLLQLCQLLYSAYFKSSLTTIEKRFGLSSSSSGLISSLNEISNAILIIFVSYFGSRVHRPRLIGIGGLLLAAGAFILTLPHFLSEPYQYTLASAGNNSRLQAELCQKHWQDLPPSKCRSTTQTPRKETSSMWGLMVVAQLLAGIGTVPIQPFGISYVDDFSEPSNSPLYISILFAISVFGPAFGYLLGSVMLQIFVDYGRVNTAAVNLSPGDPRWIGAWWLGLLISSAFLVLTSFPFFFFPRAMPRGAKSSPAIVDEAIKLEEVKSRGSLVDFIKRFPRIFLRLLMSPLFMLVVLAQCSFSSVIAGLSTFLNKFLEKQYGASAAYANFLIGAVNLPAAALGMLFGGVLMKRFILSLQTIPRMAAMIITISMLLCVPLFFMGCSTPTVAEVYPPSTSSSVHPPPPACRRDCSCPDTVFHPVCGDDGVEYISPCHAGCSDLNESSSAPRRLTYLNCSCVTGGAASAKSGPCPIPCAHFLLPAIFLISFVSLVACVSHNPLYMMVLRVVNQEEKSFAIGVQFLLMRLLAWLPSPALYGLTIDYSCIRWNSQCSGRRGACAYYDNDALRNRYLGLQMGYKALGTLLLLLVSWRVKRNKEYNVQEKAAGLI</sequence>
<dbReference type="InterPro" id="IPR004156">
    <property type="entry name" value="OATP"/>
</dbReference>
<dbReference type="InterPro" id="IPR002350">
    <property type="entry name" value="Kazal_dom"/>
</dbReference>
<proteinExistence type="inferred from homology"/>
<organism evidence="12 13">
    <name type="scientific">Carlito syrichta</name>
    <name type="common">Philippine tarsier</name>
    <name type="synonym">Tarsius syrichta</name>
    <dbReference type="NCBI Taxonomy" id="1868482"/>
    <lineage>
        <taxon>Eukaryota</taxon>
        <taxon>Metazoa</taxon>
        <taxon>Chordata</taxon>
        <taxon>Craniata</taxon>
        <taxon>Vertebrata</taxon>
        <taxon>Euteleostomi</taxon>
        <taxon>Mammalia</taxon>
        <taxon>Eutheria</taxon>
        <taxon>Euarchontoglires</taxon>
        <taxon>Primates</taxon>
        <taxon>Haplorrhini</taxon>
        <taxon>Tarsiiformes</taxon>
        <taxon>Tarsiidae</taxon>
        <taxon>Carlito</taxon>
    </lineage>
</organism>
<feature type="transmembrane region" description="Helical" evidence="9">
    <location>
        <begin position="459"/>
        <end position="480"/>
    </location>
</feature>
<dbReference type="PROSITE" id="PS51465">
    <property type="entry name" value="KAZAL_2"/>
    <property type="match status" value="1"/>
</dbReference>
<dbReference type="Proteomes" id="UP000189704">
    <property type="component" value="Unplaced"/>
</dbReference>
<dbReference type="Pfam" id="PF03137">
    <property type="entry name" value="OATP"/>
    <property type="match status" value="1"/>
</dbReference>
<evidence type="ECO:0000259" key="10">
    <source>
        <dbReference type="PROSITE" id="PS50850"/>
    </source>
</evidence>
<dbReference type="OrthoDB" id="5062115at2759"/>
<dbReference type="SUPFAM" id="SSF103473">
    <property type="entry name" value="MFS general substrate transporter"/>
    <property type="match status" value="1"/>
</dbReference>
<evidence type="ECO:0000256" key="2">
    <source>
        <dbReference type="ARBA" id="ARBA00009657"/>
    </source>
</evidence>
<evidence type="ECO:0000313" key="13">
    <source>
        <dbReference type="RefSeq" id="XP_021567758.1"/>
    </source>
</evidence>
<feature type="transmembrane region" description="Helical" evidence="9">
    <location>
        <begin position="529"/>
        <end position="553"/>
    </location>
</feature>
<dbReference type="SUPFAM" id="SSF100895">
    <property type="entry name" value="Kazal-type serine protease inhibitors"/>
    <property type="match status" value="1"/>
</dbReference>
<evidence type="ECO:0000256" key="9">
    <source>
        <dbReference type="SAM" id="Phobius"/>
    </source>
</evidence>
<feature type="transmembrane region" description="Helical" evidence="9">
    <location>
        <begin position="613"/>
        <end position="637"/>
    </location>
</feature>
<gene>
    <name evidence="13" type="primary">SLCO2A1</name>
</gene>
<dbReference type="CTD" id="6578"/>
<evidence type="ECO:0000259" key="11">
    <source>
        <dbReference type="PROSITE" id="PS51465"/>
    </source>
</evidence>
<evidence type="ECO:0000256" key="6">
    <source>
        <dbReference type="ARBA" id="ARBA00023136"/>
    </source>
</evidence>
<dbReference type="PANTHER" id="PTHR11388:SF14">
    <property type="entry name" value="SOLUTE CARRIER ORGANIC ANION TRANSPORTER FAMILY MEMBER 2A1"/>
    <property type="match status" value="1"/>
</dbReference>
<feature type="transmembrane region" description="Helical" evidence="9">
    <location>
        <begin position="431"/>
        <end position="452"/>
    </location>
</feature>
<keyword evidence="12" id="KW-1185">Reference proteome</keyword>
<dbReference type="GO" id="GO:0015132">
    <property type="term" value="F:prostaglandin transmembrane transporter activity"/>
    <property type="evidence" value="ECO:0007669"/>
    <property type="project" value="TreeGrafter"/>
</dbReference>
<evidence type="ECO:0000256" key="8">
    <source>
        <dbReference type="SAM" id="MobiDB-lite"/>
    </source>
</evidence>
<feature type="transmembrane region" description="Helical" evidence="9">
    <location>
        <begin position="873"/>
        <end position="897"/>
    </location>
</feature>
<dbReference type="Pfam" id="PF07648">
    <property type="entry name" value="Kazal_2"/>
    <property type="match status" value="1"/>
</dbReference>
<dbReference type="GO" id="GO:0016323">
    <property type="term" value="C:basolateral plasma membrane"/>
    <property type="evidence" value="ECO:0007669"/>
    <property type="project" value="TreeGrafter"/>
</dbReference>
<evidence type="ECO:0000256" key="1">
    <source>
        <dbReference type="ARBA" id="ARBA00004651"/>
    </source>
</evidence>
<feature type="transmembrane region" description="Helical" evidence="9">
    <location>
        <begin position="758"/>
        <end position="777"/>
    </location>
</feature>
<dbReference type="InterPro" id="IPR020846">
    <property type="entry name" value="MFS_dom"/>
</dbReference>
<dbReference type="InterPro" id="IPR036259">
    <property type="entry name" value="MFS_trans_sf"/>
</dbReference>
<dbReference type="Gene3D" id="1.20.1250.20">
    <property type="entry name" value="MFS general substrate transporter like domains"/>
    <property type="match status" value="1"/>
</dbReference>
<dbReference type="STRING" id="1868482.ENSTSYP00000016465"/>
<evidence type="ECO:0000256" key="5">
    <source>
        <dbReference type="ARBA" id="ARBA00022989"/>
    </source>
</evidence>
<keyword evidence="3" id="KW-1003">Cell membrane</keyword>
<evidence type="ECO:0000256" key="7">
    <source>
        <dbReference type="ARBA" id="ARBA00023157"/>
    </source>
</evidence>
<dbReference type="GO" id="GO:0015347">
    <property type="term" value="F:sodium-independent organic anion transmembrane transporter activity"/>
    <property type="evidence" value="ECO:0007669"/>
    <property type="project" value="TreeGrafter"/>
</dbReference>
<comment type="subcellular location">
    <subcellularLocation>
        <location evidence="1">Cell membrane</location>
        <topology evidence="1">Multi-pass membrane protein</topology>
    </subcellularLocation>
</comment>
<feature type="domain" description="Kazal-like" evidence="11">
    <location>
        <begin position="797"/>
        <end position="855"/>
    </location>
</feature>
<dbReference type="RefSeq" id="XP_021567758.1">
    <property type="nucleotide sequence ID" value="XM_021712083.1"/>
</dbReference>
<name>A0A3Q0E196_CARSF</name>
<dbReference type="AlphaFoldDB" id="A0A3Q0E196"/>
<dbReference type="PANTHER" id="PTHR11388">
    <property type="entry name" value="ORGANIC ANION TRANSPORTER"/>
    <property type="match status" value="1"/>
</dbReference>
<dbReference type="CDD" id="cd17461">
    <property type="entry name" value="MFS_SLCO2A_OATP2A"/>
    <property type="match status" value="1"/>
</dbReference>
<feature type="transmembrane region" description="Helical" evidence="9">
    <location>
        <begin position="909"/>
        <end position="927"/>
    </location>
</feature>
<dbReference type="FunFam" id="3.30.60.30:FF:000069">
    <property type="entry name" value="Solute carrier organic anion transporter family member"/>
    <property type="match status" value="1"/>
</dbReference>
<evidence type="ECO:0000313" key="12">
    <source>
        <dbReference type="Proteomes" id="UP000189704"/>
    </source>
</evidence>
<protein>
    <submittedName>
        <fullName evidence="13">Solute carrier organic anion transporter family member 2A1</fullName>
    </submittedName>
</protein>
<feature type="domain" description="Major facilitator superfamily (MFS) profile" evidence="10">
    <location>
        <begin position="393"/>
        <end position="988"/>
    </location>
</feature>
<feature type="transmembrane region" description="Helical" evidence="9">
    <location>
        <begin position="681"/>
        <end position="702"/>
    </location>
</feature>